<dbReference type="Proteomes" id="UP000076563">
    <property type="component" value="Unassembled WGS sequence"/>
</dbReference>
<dbReference type="Pfam" id="PF04347">
    <property type="entry name" value="FliO"/>
    <property type="match status" value="1"/>
</dbReference>
<evidence type="ECO:0000256" key="1">
    <source>
        <dbReference type="ARBA" id="ARBA00004236"/>
    </source>
</evidence>
<accession>A0A163UTJ8</accession>
<evidence type="ECO:0000256" key="4">
    <source>
        <dbReference type="ARBA" id="ARBA00022989"/>
    </source>
</evidence>
<keyword evidence="8" id="KW-0969">Cilium</keyword>
<evidence type="ECO:0000256" key="5">
    <source>
        <dbReference type="ARBA" id="ARBA00023136"/>
    </source>
</evidence>
<proteinExistence type="predicted"/>
<keyword evidence="3 7" id="KW-0812">Transmembrane</keyword>
<feature type="region of interest" description="Disordered" evidence="6">
    <location>
        <begin position="197"/>
        <end position="217"/>
    </location>
</feature>
<dbReference type="eggNOG" id="COG3190">
    <property type="taxonomic scope" value="Bacteria"/>
</dbReference>
<keyword evidence="4 7" id="KW-1133">Transmembrane helix</keyword>
<protein>
    <submittedName>
        <fullName evidence="8">Flagellar protein</fullName>
    </submittedName>
</protein>
<keyword evidence="8" id="KW-0966">Cell projection</keyword>
<dbReference type="STRING" id="1007103.GCA_000213315_07515"/>
<dbReference type="GO" id="GO:0016020">
    <property type="term" value="C:membrane"/>
    <property type="evidence" value="ECO:0007669"/>
    <property type="project" value="InterPro"/>
</dbReference>
<sequence length="217" mass="23965">MLRRLIAMLSSGVAMVWMQTAVWPAAVCFAESEKPAPSGAGMLGTPDRLVTEGSSGGTFWMIFQVLFFLLLIIGIFLVIVKMISQKNKFLSGRSIRSLGGLPLGQNKSIQVVEIGRSLYIVGVGENIQLLEKIEDETEVALITELMSSGPAFAGPTFDSIGGWLKKLRNKPAVEEDMEVTASFQEVFHTKIQHMSDQKKQMEQLLKQDTNSDRLNDK</sequence>
<keyword evidence="9" id="KW-1185">Reference proteome</keyword>
<comment type="subcellular location">
    <subcellularLocation>
        <location evidence="1">Cell membrane</location>
    </subcellularLocation>
</comment>
<keyword evidence="2" id="KW-1003">Cell membrane</keyword>
<evidence type="ECO:0000313" key="8">
    <source>
        <dbReference type="EMBL" id="KZE73830.1"/>
    </source>
</evidence>
<evidence type="ECO:0000313" key="9">
    <source>
        <dbReference type="Proteomes" id="UP000076563"/>
    </source>
</evidence>
<name>A0A163UTJ8_9BACL</name>
<dbReference type="InterPro" id="IPR022781">
    <property type="entry name" value="Flagellar_biosynth_FliO"/>
</dbReference>
<organism evidence="8 9">
    <name type="scientific">Paenibacillus elgii</name>
    <dbReference type="NCBI Taxonomy" id="189691"/>
    <lineage>
        <taxon>Bacteria</taxon>
        <taxon>Bacillati</taxon>
        <taxon>Bacillota</taxon>
        <taxon>Bacilli</taxon>
        <taxon>Bacillales</taxon>
        <taxon>Paenibacillaceae</taxon>
        <taxon>Paenibacillus</taxon>
    </lineage>
</organism>
<keyword evidence="5 7" id="KW-0472">Membrane</keyword>
<evidence type="ECO:0000256" key="6">
    <source>
        <dbReference type="SAM" id="MobiDB-lite"/>
    </source>
</evidence>
<dbReference type="EMBL" id="LQRA01000086">
    <property type="protein sequence ID" value="KZE73830.1"/>
    <property type="molecule type" value="Genomic_DNA"/>
</dbReference>
<reference evidence="9" key="1">
    <citation type="submission" date="2016-01" db="EMBL/GenBank/DDBJ databases">
        <title>Draft genome of Chromobacterium sp. F49.</title>
        <authorList>
            <person name="Hong K.W."/>
        </authorList>
    </citation>
    <scope>NUCLEOTIDE SEQUENCE [LARGE SCALE GENOMIC DNA]</scope>
    <source>
        <strain evidence="9">M63</strain>
    </source>
</reference>
<keyword evidence="8" id="KW-0282">Flagellum</keyword>
<evidence type="ECO:0000256" key="7">
    <source>
        <dbReference type="SAM" id="Phobius"/>
    </source>
</evidence>
<comment type="caution">
    <text evidence="8">The sequence shown here is derived from an EMBL/GenBank/DDBJ whole genome shotgun (WGS) entry which is preliminary data.</text>
</comment>
<dbReference type="AlphaFoldDB" id="A0A163UTJ8"/>
<feature type="transmembrane region" description="Helical" evidence="7">
    <location>
        <begin position="59"/>
        <end position="80"/>
    </location>
</feature>
<dbReference type="GO" id="GO:0044781">
    <property type="term" value="P:bacterial-type flagellum organization"/>
    <property type="evidence" value="ECO:0007669"/>
    <property type="project" value="InterPro"/>
</dbReference>
<evidence type="ECO:0000256" key="3">
    <source>
        <dbReference type="ARBA" id="ARBA00022692"/>
    </source>
</evidence>
<evidence type="ECO:0000256" key="2">
    <source>
        <dbReference type="ARBA" id="ARBA00022475"/>
    </source>
</evidence>
<gene>
    <name evidence="8" type="ORF">AV654_31395</name>
</gene>